<evidence type="ECO:0000313" key="2">
    <source>
        <dbReference type="EMBL" id="GBP74501.1"/>
    </source>
</evidence>
<dbReference type="AlphaFoldDB" id="A0A4C1YDP4"/>
<sequence>MNRAAGGGSGRRRLSRVKCTGPPPRKRSRWRRSYAGKGKCAARLAKLNRWKQAIVQRQRRRRRSRAAFNSGRFALKILRSCLEPFAAHIV</sequence>
<dbReference type="EMBL" id="BGZK01001210">
    <property type="protein sequence ID" value="GBP74501.1"/>
    <property type="molecule type" value="Genomic_DNA"/>
</dbReference>
<feature type="region of interest" description="Disordered" evidence="1">
    <location>
        <begin position="1"/>
        <end position="34"/>
    </location>
</feature>
<organism evidence="2 3">
    <name type="scientific">Eumeta variegata</name>
    <name type="common">Bagworm moth</name>
    <name type="synonym">Eumeta japonica</name>
    <dbReference type="NCBI Taxonomy" id="151549"/>
    <lineage>
        <taxon>Eukaryota</taxon>
        <taxon>Metazoa</taxon>
        <taxon>Ecdysozoa</taxon>
        <taxon>Arthropoda</taxon>
        <taxon>Hexapoda</taxon>
        <taxon>Insecta</taxon>
        <taxon>Pterygota</taxon>
        <taxon>Neoptera</taxon>
        <taxon>Endopterygota</taxon>
        <taxon>Lepidoptera</taxon>
        <taxon>Glossata</taxon>
        <taxon>Ditrysia</taxon>
        <taxon>Tineoidea</taxon>
        <taxon>Psychidae</taxon>
        <taxon>Oiketicinae</taxon>
        <taxon>Eumeta</taxon>
    </lineage>
</organism>
<proteinExistence type="predicted"/>
<comment type="caution">
    <text evidence="2">The sequence shown here is derived from an EMBL/GenBank/DDBJ whole genome shotgun (WGS) entry which is preliminary data.</text>
</comment>
<dbReference type="Proteomes" id="UP000299102">
    <property type="component" value="Unassembled WGS sequence"/>
</dbReference>
<evidence type="ECO:0000256" key="1">
    <source>
        <dbReference type="SAM" id="MobiDB-lite"/>
    </source>
</evidence>
<gene>
    <name evidence="2" type="ORF">EVAR_61988_1</name>
</gene>
<accession>A0A4C1YDP4</accession>
<evidence type="ECO:0000313" key="3">
    <source>
        <dbReference type="Proteomes" id="UP000299102"/>
    </source>
</evidence>
<protein>
    <submittedName>
        <fullName evidence="2">Uncharacterized protein</fullName>
    </submittedName>
</protein>
<name>A0A4C1YDP4_EUMVA</name>
<feature type="compositionally biased region" description="Basic residues" evidence="1">
    <location>
        <begin position="24"/>
        <end position="34"/>
    </location>
</feature>
<reference evidence="2 3" key="1">
    <citation type="journal article" date="2019" name="Commun. Biol.">
        <title>The bagworm genome reveals a unique fibroin gene that provides high tensile strength.</title>
        <authorList>
            <person name="Kono N."/>
            <person name="Nakamura H."/>
            <person name="Ohtoshi R."/>
            <person name="Tomita M."/>
            <person name="Numata K."/>
            <person name="Arakawa K."/>
        </authorList>
    </citation>
    <scope>NUCLEOTIDE SEQUENCE [LARGE SCALE GENOMIC DNA]</scope>
</reference>
<keyword evidence="3" id="KW-1185">Reference proteome</keyword>